<dbReference type="NCBIfam" id="TIGR04056">
    <property type="entry name" value="OMP_RagA_SusC"/>
    <property type="match status" value="1"/>
</dbReference>
<keyword evidence="1" id="KW-0998">Cell outer membrane</keyword>
<keyword evidence="1" id="KW-0472">Membrane</keyword>
<dbReference type="InterPro" id="IPR023996">
    <property type="entry name" value="TonB-dep_OMP_SusC/RagA"/>
</dbReference>
<evidence type="ECO:0000313" key="4">
    <source>
        <dbReference type="EMBL" id="MEI5985804.1"/>
    </source>
</evidence>
<feature type="domain" description="TonB-dependent receptor plug" evidence="3">
    <location>
        <begin position="135"/>
        <end position="240"/>
    </location>
</feature>
<proteinExistence type="inferred from homology"/>
<dbReference type="InterPro" id="IPR037066">
    <property type="entry name" value="Plug_dom_sf"/>
</dbReference>
<dbReference type="SUPFAM" id="SSF49464">
    <property type="entry name" value="Carboxypeptidase regulatory domain-like"/>
    <property type="match status" value="1"/>
</dbReference>
<dbReference type="PROSITE" id="PS52016">
    <property type="entry name" value="TONB_DEPENDENT_REC_3"/>
    <property type="match status" value="1"/>
</dbReference>
<dbReference type="Proteomes" id="UP001363035">
    <property type="component" value="Unassembled WGS sequence"/>
</dbReference>
<keyword evidence="1" id="KW-1134">Transmembrane beta strand</keyword>
<dbReference type="InterPro" id="IPR012910">
    <property type="entry name" value="Plug_dom"/>
</dbReference>
<evidence type="ECO:0000313" key="5">
    <source>
        <dbReference type="Proteomes" id="UP001363035"/>
    </source>
</evidence>
<dbReference type="SUPFAM" id="SSF56935">
    <property type="entry name" value="Porins"/>
    <property type="match status" value="1"/>
</dbReference>
<protein>
    <submittedName>
        <fullName evidence="4">TonB-dependent receptor</fullName>
    </submittedName>
</protein>
<comment type="subcellular location">
    <subcellularLocation>
        <location evidence="1">Cell outer membrane</location>
        <topology evidence="1">Multi-pass membrane protein</topology>
    </subcellularLocation>
</comment>
<reference evidence="4 5" key="1">
    <citation type="submission" date="2024-01" db="EMBL/GenBank/DDBJ databases">
        <title>Sphingobacterium tenebrionis sp. nov., a novel endophyte isolated from tenebrio molitor intestines.</title>
        <authorList>
            <person name="Zhang C."/>
        </authorList>
    </citation>
    <scope>NUCLEOTIDE SEQUENCE [LARGE SCALE GENOMIC DNA]</scope>
    <source>
        <strain evidence="4 5">PU5-4</strain>
    </source>
</reference>
<keyword evidence="5" id="KW-1185">Reference proteome</keyword>
<evidence type="ECO:0000259" key="3">
    <source>
        <dbReference type="Pfam" id="PF07715"/>
    </source>
</evidence>
<evidence type="ECO:0000256" key="2">
    <source>
        <dbReference type="SAM" id="SignalP"/>
    </source>
</evidence>
<keyword evidence="1" id="KW-0812">Transmembrane</keyword>
<dbReference type="RefSeq" id="WP_336557831.1">
    <property type="nucleotide sequence ID" value="NZ_JAYLLN010000034.1"/>
</dbReference>
<dbReference type="InterPro" id="IPR039426">
    <property type="entry name" value="TonB-dep_rcpt-like"/>
</dbReference>
<dbReference type="Pfam" id="PF13715">
    <property type="entry name" value="CarbopepD_reg_2"/>
    <property type="match status" value="1"/>
</dbReference>
<feature type="chain" id="PRO_5046120043" evidence="2">
    <location>
        <begin position="22"/>
        <end position="1053"/>
    </location>
</feature>
<organism evidence="4 5">
    <name type="scientific">Sphingobacterium tenebrionis</name>
    <dbReference type="NCBI Taxonomy" id="3111775"/>
    <lineage>
        <taxon>Bacteria</taxon>
        <taxon>Pseudomonadati</taxon>
        <taxon>Bacteroidota</taxon>
        <taxon>Sphingobacteriia</taxon>
        <taxon>Sphingobacteriales</taxon>
        <taxon>Sphingobacteriaceae</taxon>
        <taxon>Sphingobacterium</taxon>
    </lineage>
</organism>
<keyword evidence="4" id="KW-0675">Receptor</keyword>
<name>A0ABU8I8P5_9SPHI</name>
<dbReference type="EMBL" id="JAYLLN010000034">
    <property type="protein sequence ID" value="MEI5985804.1"/>
    <property type="molecule type" value="Genomic_DNA"/>
</dbReference>
<gene>
    <name evidence="4" type="ORF">VJ786_12930</name>
</gene>
<accession>A0ABU8I8P5</accession>
<keyword evidence="2" id="KW-0732">Signal</keyword>
<keyword evidence="1" id="KW-0813">Transport</keyword>
<dbReference type="InterPro" id="IPR023997">
    <property type="entry name" value="TonB-dep_OMP_SusC/RagA_CS"/>
</dbReference>
<dbReference type="Gene3D" id="2.60.40.1120">
    <property type="entry name" value="Carboxypeptidase-like, regulatory domain"/>
    <property type="match status" value="1"/>
</dbReference>
<dbReference type="InterPro" id="IPR008969">
    <property type="entry name" value="CarboxyPept-like_regulatory"/>
</dbReference>
<sequence>MKITKLCVATFVILCGNNAHATNEKINLNNHSSHTTFELGPNIQSTIKGKVLDKDGKGFPGVTITSLQSNESVTTKEDGSFEIKGKLGDELVFTYVGYKRLQVKVEDPDNMEVKMSDDVMSIEETVIVGFGTQKKSSLVSSVATVKGSDLAFPTRNLTNNLAGQLPGLIAIQRTGEPGYDNSEFWIRGISSFSGGTSPLVLVDGVPRAMQDIEPDEIETFTLLKDAAATAVYGAEGANGVIIITSKRGRQQKTQINYRGEYSVLQPTRLPEFLGSADFMTLYNEALRNEGSAIMFTDELIENYRRGEDRDLYPNTDWLDLMLDKTTNNMRHTLNFRGGGDIARFFVSGAYFSESGIFKENNLAEYNNNIGLKRFNLRSNVDLSVTKTTTIGVDLSGQYLMTNYPGVGTGLIFQRMTTIPSYLFPAVYSDGTIAGHPRPSNNRINPYNLLMESGYAKEWRSSIQSNVSLKQELDFLTKGLVFQGNVSYDAVMNYYMNRTKTPKQFYATGRNPDGSLIYKEVVAGNPDFGEPAESNTGSKNVYLEMSLRYNRNFLNLHDVGAMLLTYQKESQLHNEALAFRKQGYVGRLTYSYDNRYAIEGNFGFTGSETFAKDYRFGFFPAVGVSWTVSNEKFMTEEMKAVVNNLKFRASYGRTGNDNTGGARFLYRGTFSTGAAGYPFGIGGSGSLNGLPGLIEGRFEAPYLSWEIEDKKNFGMELGMFNNKLTMQVDYFDNIRSNILLQRRTVSAVAGFRQNPWQNFGKVANHGIDGSLNIRQPIGNEFVLSLRGNVTFARNKILEYDEVPQLYPWMNETGKSLRSWNLYVADGLYKHEDFHISEVNGVKTYELKDGIVESTLSSNIRPGDIKYKDLNGDGIINQYDQTRDIAKPGVPELIYGFGISGEYKGMYANVFFQGAGNTSTVFGANMASGFFPFQWGVDESNLRVEALDRWTEENPSDNVFYPRLHSATFANNSVPSTWWLRDASFVRLKNVELGYRFNESFLSKYGIKAGRLYLNGNNIYVWDNIKMWDPELGNANEGLNYPIPSAYTFGLEFTF</sequence>
<dbReference type="NCBIfam" id="TIGR04057">
    <property type="entry name" value="SusC_RagA_signa"/>
    <property type="match status" value="1"/>
</dbReference>
<feature type="signal peptide" evidence="2">
    <location>
        <begin position="1"/>
        <end position="21"/>
    </location>
</feature>
<dbReference type="Pfam" id="PF07715">
    <property type="entry name" value="Plug"/>
    <property type="match status" value="1"/>
</dbReference>
<comment type="caution">
    <text evidence="4">The sequence shown here is derived from an EMBL/GenBank/DDBJ whole genome shotgun (WGS) entry which is preliminary data.</text>
</comment>
<evidence type="ECO:0000256" key="1">
    <source>
        <dbReference type="PROSITE-ProRule" id="PRU01360"/>
    </source>
</evidence>
<dbReference type="Gene3D" id="2.170.130.10">
    <property type="entry name" value="TonB-dependent receptor, plug domain"/>
    <property type="match status" value="1"/>
</dbReference>
<comment type="similarity">
    <text evidence="1">Belongs to the TonB-dependent receptor family.</text>
</comment>